<dbReference type="InterPro" id="IPR008257">
    <property type="entry name" value="Pept_M19"/>
</dbReference>
<dbReference type="AlphaFoldDB" id="A0A5B7GF64"/>
<keyword evidence="3" id="KW-1185">Reference proteome</keyword>
<organism evidence="2 3">
    <name type="scientific">Portunus trituberculatus</name>
    <name type="common">Swimming crab</name>
    <name type="synonym">Neptunus trituberculatus</name>
    <dbReference type="NCBI Taxonomy" id="210409"/>
    <lineage>
        <taxon>Eukaryota</taxon>
        <taxon>Metazoa</taxon>
        <taxon>Ecdysozoa</taxon>
        <taxon>Arthropoda</taxon>
        <taxon>Crustacea</taxon>
        <taxon>Multicrustacea</taxon>
        <taxon>Malacostraca</taxon>
        <taxon>Eumalacostraca</taxon>
        <taxon>Eucarida</taxon>
        <taxon>Decapoda</taxon>
        <taxon>Pleocyemata</taxon>
        <taxon>Brachyura</taxon>
        <taxon>Eubrachyura</taxon>
        <taxon>Portunoidea</taxon>
        <taxon>Portunidae</taxon>
        <taxon>Portuninae</taxon>
        <taxon>Portunus</taxon>
    </lineage>
</organism>
<evidence type="ECO:0000313" key="3">
    <source>
        <dbReference type="Proteomes" id="UP000324222"/>
    </source>
</evidence>
<comment type="caution">
    <text evidence="2">The sequence shown here is derived from an EMBL/GenBank/DDBJ whole genome shotgun (WGS) entry which is preliminary data.</text>
</comment>
<reference evidence="2 3" key="1">
    <citation type="submission" date="2019-05" db="EMBL/GenBank/DDBJ databases">
        <title>Another draft genome of Portunus trituberculatus and its Hox gene families provides insights of decapod evolution.</title>
        <authorList>
            <person name="Jeong J.-H."/>
            <person name="Song I."/>
            <person name="Kim S."/>
            <person name="Choi T."/>
            <person name="Kim D."/>
            <person name="Ryu S."/>
            <person name="Kim W."/>
        </authorList>
    </citation>
    <scope>NUCLEOTIDE SEQUENCE [LARGE SCALE GENOMIC DNA]</scope>
    <source>
        <tissue evidence="2">Muscle</tissue>
    </source>
</reference>
<dbReference type="GO" id="GO:0006508">
    <property type="term" value="P:proteolysis"/>
    <property type="evidence" value="ECO:0007669"/>
    <property type="project" value="InterPro"/>
</dbReference>
<dbReference type="Gene3D" id="3.20.20.140">
    <property type="entry name" value="Metal-dependent hydrolases"/>
    <property type="match status" value="1"/>
</dbReference>
<dbReference type="GO" id="GO:0070573">
    <property type="term" value="F:metallodipeptidase activity"/>
    <property type="evidence" value="ECO:0007669"/>
    <property type="project" value="InterPro"/>
</dbReference>
<dbReference type="SUPFAM" id="SSF51556">
    <property type="entry name" value="Metallo-dependent hydrolases"/>
    <property type="match status" value="1"/>
</dbReference>
<feature type="region of interest" description="Disordered" evidence="1">
    <location>
        <begin position="48"/>
        <end position="83"/>
    </location>
</feature>
<name>A0A5B7GF64_PORTR</name>
<evidence type="ECO:0000313" key="2">
    <source>
        <dbReference type="EMBL" id="MPC57592.1"/>
    </source>
</evidence>
<feature type="compositionally biased region" description="Pro residues" evidence="1">
    <location>
        <begin position="59"/>
        <end position="74"/>
    </location>
</feature>
<protein>
    <submittedName>
        <fullName evidence="2">Dipeptidase 1</fullName>
    </submittedName>
</protein>
<gene>
    <name evidence="2" type="primary">DPEP1_3</name>
    <name evidence="2" type="ORF">E2C01_051576</name>
</gene>
<dbReference type="PROSITE" id="PS51365">
    <property type="entry name" value="RENAL_DIPEPTIDASE_2"/>
    <property type="match status" value="1"/>
</dbReference>
<sequence>MCPSTERFWAAYVPCGAQYLNAAQVTLEQIDVLKRLIARYPQHLGYAHSHASKFSRPHTPTPLSSPRPHTPVPVNPHAHTFSR</sequence>
<dbReference type="EMBL" id="VSRR010014914">
    <property type="protein sequence ID" value="MPC57592.1"/>
    <property type="molecule type" value="Genomic_DNA"/>
</dbReference>
<accession>A0A5B7GF64</accession>
<dbReference type="InterPro" id="IPR032466">
    <property type="entry name" value="Metal_Hydrolase"/>
</dbReference>
<dbReference type="OrthoDB" id="445695at2759"/>
<proteinExistence type="predicted"/>
<dbReference type="Proteomes" id="UP000324222">
    <property type="component" value="Unassembled WGS sequence"/>
</dbReference>
<evidence type="ECO:0000256" key="1">
    <source>
        <dbReference type="SAM" id="MobiDB-lite"/>
    </source>
</evidence>